<dbReference type="PANTHER" id="PTHR46238">
    <property type="entry name" value="REVERSE TRANSCRIPTASE DOMAIN-CONTAINING PROTEIN"/>
    <property type="match status" value="1"/>
</dbReference>
<dbReference type="EMBL" id="JBBNAF010000009">
    <property type="protein sequence ID" value="KAK9115277.1"/>
    <property type="molecule type" value="Genomic_DNA"/>
</dbReference>
<organism evidence="1 2">
    <name type="scientific">Stephania yunnanensis</name>
    <dbReference type="NCBI Taxonomy" id="152371"/>
    <lineage>
        <taxon>Eukaryota</taxon>
        <taxon>Viridiplantae</taxon>
        <taxon>Streptophyta</taxon>
        <taxon>Embryophyta</taxon>
        <taxon>Tracheophyta</taxon>
        <taxon>Spermatophyta</taxon>
        <taxon>Magnoliopsida</taxon>
        <taxon>Ranunculales</taxon>
        <taxon>Menispermaceae</taxon>
        <taxon>Menispermoideae</taxon>
        <taxon>Cissampelideae</taxon>
        <taxon>Stephania</taxon>
    </lineage>
</organism>
<proteinExistence type="predicted"/>
<evidence type="ECO:0000313" key="2">
    <source>
        <dbReference type="Proteomes" id="UP001420932"/>
    </source>
</evidence>
<name>A0AAP0IIR3_9MAGN</name>
<comment type="caution">
    <text evidence="1">The sequence shown here is derived from an EMBL/GenBank/DDBJ whole genome shotgun (WGS) entry which is preliminary data.</text>
</comment>
<keyword evidence="2" id="KW-1185">Reference proteome</keyword>
<dbReference type="AlphaFoldDB" id="A0AAP0IIR3"/>
<protein>
    <submittedName>
        <fullName evidence="1">Uncharacterized protein</fullName>
    </submittedName>
</protein>
<reference evidence="1 2" key="1">
    <citation type="submission" date="2024-01" db="EMBL/GenBank/DDBJ databases">
        <title>Genome assemblies of Stephania.</title>
        <authorList>
            <person name="Yang L."/>
        </authorList>
    </citation>
    <scope>NUCLEOTIDE SEQUENCE [LARGE SCALE GENOMIC DNA]</scope>
    <source>
        <strain evidence="1">YNDBR</strain>
        <tissue evidence="1">Leaf</tissue>
    </source>
</reference>
<evidence type="ECO:0000313" key="1">
    <source>
        <dbReference type="EMBL" id="KAK9115277.1"/>
    </source>
</evidence>
<dbReference type="Proteomes" id="UP001420932">
    <property type="component" value="Unassembled WGS sequence"/>
</dbReference>
<dbReference type="PANTHER" id="PTHR46238:SF11">
    <property type="entry name" value="AGAMOUS-LIKE MADS-BOX PROTEIN AGL16"/>
    <property type="match status" value="1"/>
</dbReference>
<accession>A0AAP0IIR3</accession>
<sequence length="98" mass="11603">MLFTYDIVIVDETKDGVNRKLELLKNTLESQGFKLSMMNTEYMHCEFRNTRHRDDGVIKLGEVEVLKVNHFRYLGSIIQNYSNIENDVTYRIQAGWKK</sequence>
<gene>
    <name evidence="1" type="ORF">Syun_022074</name>
</gene>